<keyword evidence="2" id="KW-0862">Zinc</keyword>
<reference evidence="8" key="1">
    <citation type="submission" date="2022-10" db="EMBL/GenBank/DDBJ databases">
        <title>Determination and structural analysis of whole genome sequence of Sarocladium strictum F4-1.</title>
        <authorList>
            <person name="Hu L."/>
            <person name="Jiang Y."/>
        </authorList>
    </citation>
    <scope>NUCLEOTIDE SEQUENCE</scope>
    <source>
        <strain evidence="8">F4-1</strain>
    </source>
</reference>
<dbReference type="InterPro" id="IPR052360">
    <property type="entry name" value="Transcr_Regulatory_Proteins"/>
</dbReference>
<dbReference type="SUPFAM" id="SSF57701">
    <property type="entry name" value="Zn2/Cys6 DNA-binding domain"/>
    <property type="match status" value="1"/>
</dbReference>
<dbReference type="AlphaFoldDB" id="A0AA39GIX1"/>
<dbReference type="InterPro" id="IPR001138">
    <property type="entry name" value="Zn2Cys6_DnaBD"/>
</dbReference>
<dbReference type="PANTHER" id="PTHR36206:SF12">
    <property type="entry name" value="ASPERCRYPTIN BIOSYNTHESIS CLUSTER-SPECIFIC TRANSCRIPTION REGULATOR ATNN-RELATED"/>
    <property type="match status" value="1"/>
</dbReference>
<sequence>MPTRVKSGCITCRIRRVKCDEGKPQCQRCISSKRVCDGYLAPEDNMSRRRLALAAKNLSVIGPVSRALGRSSAHANPLARLLSPDDAMYFDLFRRVTIPSTVSLFPSTFWRQDVLQIAETESAVWHGIMALGILHKCLRSLSISSEDRGNLVSHADKYYAKALSLSSELDSSAKRATLSIVLAAAANMLGRWAEAQCHVLTGLSIVGKDNGKSTALKPSRRTLPKTELQVMTFGESTAPYPFEKSTMALPPQVSSTSMLLPGTSFEVLASELFDIARTYCLIDGHLVETEMAFGPWLTRTEILLRRLAAWEAQAMKIFEAAAPLRPEDHLTVHAVRMFHATLRLMVRATPFGQETRYDALLGTSEYIVRLAATVLARLEQEDSHLRCISFEPGVVLPLWVVTHRCRHVPLRHAALGLLLRAHRTEGIWNSDLAASIMTEVLAVEEEHIRPLHFEPYTPLQLDACLLDIPMTAWQSPGFDVASSLDWGKSPFIPEERRVKDIMGRQDLYHRTMKLTMFTTPVGTEAYGSVRQVEVSFGPN</sequence>
<organism evidence="8 9">
    <name type="scientific">Sarocladium strictum</name>
    <name type="common">Black bundle disease fungus</name>
    <name type="synonym">Acremonium strictum</name>
    <dbReference type="NCBI Taxonomy" id="5046"/>
    <lineage>
        <taxon>Eukaryota</taxon>
        <taxon>Fungi</taxon>
        <taxon>Dikarya</taxon>
        <taxon>Ascomycota</taxon>
        <taxon>Pezizomycotina</taxon>
        <taxon>Sordariomycetes</taxon>
        <taxon>Hypocreomycetidae</taxon>
        <taxon>Hypocreales</taxon>
        <taxon>Sarocladiaceae</taxon>
        <taxon>Sarocladium</taxon>
    </lineage>
</organism>
<dbReference type="GO" id="GO:0003677">
    <property type="term" value="F:DNA binding"/>
    <property type="evidence" value="ECO:0007669"/>
    <property type="project" value="UniProtKB-KW"/>
</dbReference>
<proteinExistence type="predicted"/>
<keyword evidence="3" id="KW-0805">Transcription regulation</keyword>
<dbReference type="GO" id="GO:0000981">
    <property type="term" value="F:DNA-binding transcription factor activity, RNA polymerase II-specific"/>
    <property type="evidence" value="ECO:0007669"/>
    <property type="project" value="InterPro"/>
</dbReference>
<protein>
    <recommendedName>
        <fullName evidence="7">Zn(2)-C6 fungal-type domain-containing protein</fullName>
    </recommendedName>
</protein>
<keyword evidence="9" id="KW-1185">Reference proteome</keyword>
<keyword evidence="5" id="KW-0804">Transcription</keyword>
<dbReference type="PANTHER" id="PTHR36206">
    <property type="entry name" value="ASPERCRYPTIN BIOSYNTHESIS CLUSTER-SPECIFIC TRANSCRIPTION REGULATOR ATNN-RELATED"/>
    <property type="match status" value="1"/>
</dbReference>
<evidence type="ECO:0000256" key="4">
    <source>
        <dbReference type="ARBA" id="ARBA00023125"/>
    </source>
</evidence>
<dbReference type="InterPro" id="IPR036864">
    <property type="entry name" value="Zn2-C6_fun-type_DNA-bd_sf"/>
</dbReference>
<keyword evidence="1" id="KW-0479">Metal-binding</keyword>
<evidence type="ECO:0000256" key="1">
    <source>
        <dbReference type="ARBA" id="ARBA00022723"/>
    </source>
</evidence>
<dbReference type="CDD" id="cd00067">
    <property type="entry name" value="GAL4"/>
    <property type="match status" value="1"/>
</dbReference>
<evidence type="ECO:0000256" key="6">
    <source>
        <dbReference type="ARBA" id="ARBA00023242"/>
    </source>
</evidence>
<evidence type="ECO:0000259" key="7">
    <source>
        <dbReference type="PROSITE" id="PS50048"/>
    </source>
</evidence>
<accession>A0AA39GIX1</accession>
<keyword evidence="4" id="KW-0238">DNA-binding</keyword>
<dbReference type="SMART" id="SM00066">
    <property type="entry name" value="GAL4"/>
    <property type="match status" value="1"/>
</dbReference>
<dbReference type="GO" id="GO:0008270">
    <property type="term" value="F:zinc ion binding"/>
    <property type="evidence" value="ECO:0007669"/>
    <property type="project" value="InterPro"/>
</dbReference>
<dbReference type="Proteomes" id="UP001175261">
    <property type="component" value="Unassembled WGS sequence"/>
</dbReference>
<gene>
    <name evidence="8" type="ORF">NLU13_4111</name>
</gene>
<comment type="caution">
    <text evidence="8">The sequence shown here is derived from an EMBL/GenBank/DDBJ whole genome shotgun (WGS) entry which is preliminary data.</text>
</comment>
<evidence type="ECO:0000256" key="5">
    <source>
        <dbReference type="ARBA" id="ARBA00023163"/>
    </source>
</evidence>
<evidence type="ECO:0000313" key="8">
    <source>
        <dbReference type="EMBL" id="KAK0387866.1"/>
    </source>
</evidence>
<dbReference type="EMBL" id="JAPDFR010000003">
    <property type="protein sequence ID" value="KAK0387866.1"/>
    <property type="molecule type" value="Genomic_DNA"/>
</dbReference>
<feature type="domain" description="Zn(2)-C6 fungal-type" evidence="7">
    <location>
        <begin position="8"/>
        <end position="36"/>
    </location>
</feature>
<evidence type="ECO:0000256" key="2">
    <source>
        <dbReference type="ARBA" id="ARBA00022833"/>
    </source>
</evidence>
<evidence type="ECO:0000313" key="9">
    <source>
        <dbReference type="Proteomes" id="UP001175261"/>
    </source>
</evidence>
<name>A0AA39GIX1_SARSR</name>
<keyword evidence="6" id="KW-0539">Nucleus</keyword>
<dbReference type="PROSITE" id="PS50048">
    <property type="entry name" value="ZN2_CY6_FUNGAL_2"/>
    <property type="match status" value="1"/>
</dbReference>
<dbReference type="PROSITE" id="PS00463">
    <property type="entry name" value="ZN2_CY6_FUNGAL_1"/>
    <property type="match status" value="1"/>
</dbReference>
<evidence type="ECO:0000256" key="3">
    <source>
        <dbReference type="ARBA" id="ARBA00023015"/>
    </source>
</evidence>
<dbReference type="Pfam" id="PF00172">
    <property type="entry name" value="Zn_clus"/>
    <property type="match status" value="1"/>
</dbReference>
<dbReference type="Gene3D" id="4.10.240.10">
    <property type="entry name" value="Zn(2)-C6 fungal-type DNA-binding domain"/>
    <property type="match status" value="1"/>
</dbReference>